<keyword evidence="2" id="KW-1185">Reference proteome</keyword>
<comment type="caution">
    <text evidence="1">The sequence shown here is derived from an EMBL/GenBank/DDBJ whole genome shotgun (WGS) entry which is preliminary data.</text>
</comment>
<dbReference type="EMBL" id="LCYG01000144">
    <property type="protein sequence ID" value="KLK89513.1"/>
    <property type="molecule type" value="Genomic_DNA"/>
</dbReference>
<dbReference type="Proteomes" id="UP000035489">
    <property type="component" value="Unassembled WGS sequence"/>
</dbReference>
<name>A0A0H1R318_9HYPH</name>
<reference evidence="1 2" key="1">
    <citation type="submission" date="2015-05" db="EMBL/GenBank/DDBJ databases">
        <title>Draft genome sequence of Microvirga vignae strain BR3299, a novel nitrogen fixing bacteria isolated from Brazil semi-aired region.</title>
        <authorList>
            <person name="Zilli J.E."/>
            <person name="Passos S.R."/>
            <person name="Leite J."/>
            <person name="Baldani J.I."/>
            <person name="Xavier G.R."/>
            <person name="Rumjaneck N.G."/>
            <person name="Simoes-Araujo J.L."/>
        </authorList>
    </citation>
    <scope>NUCLEOTIDE SEQUENCE [LARGE SCALE GENOMIC DNA]</scope>
    <source>
        <strain evidence="1 2">BR3299</strain>
    </source>
</reference>
<organism evidence="1 2">
    <name type="scientific">Microvirga vignae</name>
    <dbReference type="NCBI Taxonomy" id="1225564"/>
    <lineage>
        <taxon>Bacteria</taxon>
        <taxon>Pseudomonadati</taxon>
        <taxon>Pseudomonadota</taxon>
        <taxon>Alphaproteobacteria</taxon>
        <taxon>Hyphomicrobiales</taxon>
        <taxon>Methylobacteriaceae</taxon>
        <taxon>Microvirga</taxon>
    </lineage>
</organism>
<dbReference type="PATRIC" id="fig|1225564.3.peg.1141"/>
<evidence type="ECO:0000313" key="1">
    <source>
        <dbReference type="EMBL" id="KLK89513.1"/>
    </source>
</evidence>
<gene>
    <name evidence="1" type="ORF">AA309_30845</name>
</gene>
<evidence type="ECO:0000313" key="2">
    <source>
        <dbReference type="Proteomes" id="UP000035489"/>
    </source>
</evidence>
<proteinExistence type="predicted"/>
<sequence>MTDKSFEETIRERIAAVELVAESIAGQGRDTDLHDLRVLLINIMSLLMRDPGVEAAVDDLYAAAKAIERDAAIGVHPVPRNVRCLRTALTRFSERVPMVAGLSEPDDARRFRGLEAAYAVQLERTAEATAEADVEEAADARSAA</sequence>
<protein>
    <submittedName>
        <fullName evidence="1">Uncharacterized protein</fullName>
    </submittedName>
</protein>
<dbReference type="OrthoDB" id="8019461at2"/>
<accession>A0A0H1R318</accession>
<dbReference type="AlphaFoldDB" id="A0A0H1R318"/>
<dbReference type="RefSeq" id="WP_047192857.1">
    <property type="nucleotide sequence ID" value="NZ_LCYG01000144.1"/>
</dbReference>